<proteinExistence type="predicted"/>
<dbReference type="AlphaFoldDB" id="A0A4U5M038"/>
<dbReference type="EMBL" id="AZBU02000010">
    <property type="protein sequence ID" value="TKR61994.1"/>
    <property type="molecule type" value="Genomic_DNA"/>
</dbReference>
<dbReference type="OrthoDB" id="5865374at2759"/>
<feature type="chain" id="PRO_5020741449" description="Glucuronosyltransferase" evidence="1">
    <location>
        <begin position="19"/>
        <end position="118"/>
    </location>
</feature>
<feature type="signal peptide" evidence="1">
    <location>
        <begin position="1"/>
        <end position="18"/>
    </location>
</feature>
<accession>A0A4U5M038</accession>
<evidence type="ECO:0008006" key="4">
    <source>
        <dbReference type="Google" id="ProtNLM"/>
    </source>
</evidence>
<reference evidence="2 3" key="2">
    <citation type="journal article" date="2019" name="G3 (Bethesda)">
        <title>Hybrid Assembly of the Genome of the Entomopathogenic Nematode Steinernema carpocapsae Identifies the X-Chromosome.</title>
        <authorList>
            <person name="Serra L."/>
            <person name="Macchietto M."/>
            <person name="Macias-Munoz A."/>
            <person name="McGill C.J."/>
            <person name="Rodriguez I.M."/>
            <person name="Rodriguez B."/>
            <person name="Murad R."/>
            <person name="Mortazavi A."/>
        </authorList>
    </citation>
    <scope>NUCLEOTIDE SEQUENCE [LARGE SCALE GENOMIC DNA]</scope>
    <source>
        <strain evidence="2 3">ALL</strain>
    </source>
</reference>
<gene>
    <name evidence="2" type="ORF">L596_026017</name>
</gene>
<dbReference type="Proteomes" id="UP000298663">
    <property type="component" value="Unassembled WGS sequence"/>
</dbReference>
<dbReference type="STRING" id="34508.A0A4U5M038"/>
<comment type="caution">
    <text evidence="2">The sequence shown here is derived from an EMBL/GenBank/DDBJ whole genome shotgun (WGS) entry which is preliminary data.</text>
</comment>
<protein>
    <recommendedName>
        <fullName evidence="4">Glucuronosyltransferase</fullName>
    </recommendedName>
</protein>
<organism evidence="2 3">
    <name type="scientific">Steinernema carpocapsae</name>
    <name type="common">Entomopathogenic nematode</name>
    <dbReference type="NCBI Taxonomy" id="34508"/>
    <lineage>
        <taxon>Eukaryota</taxon>
        <taxon>Metazoa</taxon>
        <taxon>Ecdysozoa</taxon>
        <taxon>Nematoda</taxon>
        <taxon>Chromadorea</taxon>
        <taxon>Rhabditida</taxon>
        <taxon>Tylenchina</taxon>
        <taxon>Panagrolaimomorpha</taxon>
        <taxon>Strongyloidoidea</taxon>
        <taxon>Steinernematidae</taxon>
        <taxon>Steinernema</taxon>
    </lineage>
</organism>
<evidence type="ECO:0000256" key="1">
    <source>
        <dbReference type="SAM" id="SignalP"/>
    </source>
</evidence>
<reference evidence="2 3" key="1">
    <citation type="journal article" date="2015" name="Genome Biol.">
        <title>Comparative genomics of Steinernema reveals deeply conserved gene regulatory networks.</title>
        <authorList>
            <person name="Dillman A.R."/>
            <person name="Macchietto M."/>
            <person name="Porter C.F."/>
            <person name="Rogers A."/>
            <person name="Williams B."/>
            <person name="Antoshechkin I."/>
            <person name="Lee M.M."/>
            <person name="Goodwin Z."/>
            <person name="Lu X."/>
            <person name="Lewis E.E."/>
            <person name="Goodrich-Blair H."/>
            <person name="Stock S.P."/>
            <person name="Adams B.J."/>
            <person name="Sternberg P.W."/>
            <person name="Mortazavi A."/>
        </authorList>
    </citation>
    <scope>NUCLEOTIDE SEQUENCE [LARGE SCALE GENOMIC DNA]</scope>
    <source>
        <strain evidence="2 3">ALL</strain>
    </source>
</reference>
<sequence>MRATASCIFLFLLCYVEGIKVLLYSPRFGASHVSFMGKVADVMVENGIDVTVLLPIMNPFFDSNGTKLAKTITIETDPRVVYNFETIEFFTQVWDNSQTNPLAEKLGLDFVRTNVKLT</sequence>
<name>A0A4U5M038_STECR</name>
<dbReference type="SUPFAM" id="SSF53756">
    <property type="entry name" value="UDP-Glycosyltransferase/glycogen phosphorylase"/>
    <property type="match status" value="1"/>
</dbReference>
<keyword evidence="1" id="KW-0732">Signal</keyword>
<evidence type="ECO:0000313" key="2">
    <source>
        <dbReference type="EMBL" id="TKR61994.1"/>
    </source>
</evidence>
<keyword evidence="3" id="KW-1185">Reference proteome</keyword>
<evidence type="ECO:0000313" key="3">
    <source>
        <dbReference type="Proteomes" id="UP000298663"/>
    </source>
</evidence>